<accession>A0ABR2QX46</accession>
<keyword evidence="1" id="KW-0863">Zinc-finger</keyword>
<proteinExistence type="predicted"/>
<evidence type="ECO:0000313" key="5">
    <source>
        <dbReference type="Proteomes" id="UP001396334"/>
    </source>
</evidence>
<name>A0ABR2QX46_9ROSI</name>
<dbReference type="Gene3D" id="4.10.60.10">
    <property type="entry name" value="Zinc finger, CCHC-type"/>
    <property type="match status" value="1"/>
</dbReference>
<evidence type="ECO:0000256" key="2">
    <source>
        <dbReference type="SAM" id="MobiDB-lite"/>
    </source>
</evidence>
<dbReference type="SUPFAM" id="SSF57756">
    <property type="entry name" value="Retrovirus zinc finger-like domains"/>
    <property type="match status" value="1"/>
</dbReference>
<comment type="caution">
    <text evidence="4">The sequence shown here is derived from an EMBL/GenBank/DDBJ whole genome shotgun (WGS) entry which is preliminary data.</text>
</comment>
<keyword evidence="1" id="KW-0862">Zinc</keyword>
<dbReference type="InterPro" id="IPR036875">
    <property type="entry name" value="Znf_CCHC_sf"/>
</dbReference>
<protein>
    <recommendedName>
        <fullName evidence="3">CCHC-type domain-containing protein</fullName>
    </recommendedName>
</protein>
<dbReference type="Proteomes" id="UP001396334">
    <property type="component" value="Unassembled WGS sequence"/>
</dbReference>
<evidence type="ECO:0000313" key="4">
    <source>
        <dbReference type="EMBL" id="KAK9005265.1"/>
    </source>
</evidence>
<gene>
    <name evidence="4" type="ORF">V6N11_042708</name>
</gene>
<dbReference type="PROSITE" id="PS50158">
    <property type="entry name" value="ZF_CCHC"/>
    <property type="match status" value="1"/>
</dbReference>
<feature type="compositionally biased region" description="Basic and acidic residues" evidence="2">
    <location>
        <begin position="64"/>
        <end position="80"/>
    </location>
</feature>
<reference evidence="4 5" key="1">
    <citation type="journal article" date="2024" name="G3 (Bethesda)">
        <title>Genome assembly of Hibiscus sabdariffa L. provides insights into metabolisms of medicinal natural products.</title>
        <authorList>
            <person name="Kim T."/>
        </authorList>
    </citation>
    <scope>NUCLEOTIDE SEQUENCE [LARGE SCALE GENOMIC DNA]</scope>
    <source>
        <strain evidence="4">TK-2024</strain>
        <tissue evidence="4">Old leaves</tissue>
    </source>
</reference>
<dbReference type="EMBL" id="JBBPBN010000030">
    <property type="protein sequence ID" value="KAK9005265.1"/>
    <property type="molecule type" value="Genomic_DNA"/>
</dbReference>
<feature type="domain" description="CCHC-type" evidence="3">
    <location>
        <begin position="92"/>
        <end position="105"/>
    </location>
</feature>
<evidence type="ECO:0000259" key="3">
    <source>
        <dbReference type="PROSITE" id="PS50158"/>
    </source>
</evidence>
<dbReference type="InterPro" id="IPR001878">
    <property type="entry name" value="Znf_CCHC"/>
</dbReference>
<keyword evidence="1" id="KW-0479">Metal-binding</keyword>
<evidence type="ECO:0000256" key="1">
    <source>
        <dbReference type="PROSITE-ProRule" id="PRU00047"/>
    </source>
</evidence>
<sequence>MISKCASNKIFCTIRNISIFGAYEEFDNEGIITLDLAKSSVLNEEVRRRSQDSTSQSEVLVTENRGRNREKDGKGRDKSRSKSRSRYKNVECHHCGKKGHIKKYCFKLKRDNKDGGDKHDQNDDEKIRACCYYYS</sequence>
<organism evidence="4 5">
    <name type="scientific">Hibiscus sabdariffa</name>
    <name type="common">roselle</name>
    <dbReference type="NCBI Taxonomy" id="183260"/>
    <lineage>
        <taxon>Eukaryota</taxon>
        <taxon>Viridiplantae</taxon>
        <taxon>Streptophyta</taxon>
        <taxon>Embryophyta</taxon>
        <taxon>Tracheophyta</taxon>
        <taxon>Spermatophyta</taxon>
        <taxon>Magnoliopsida</taxon>
        <taxon>eudicotyledons</taxon>
        <taxon>Gunneridae</taxon>
        <taxon>Pentapetalae</taxon>
        <taxon>rosids</taxon>
        <taxon>malvids</taxon>
        <taxon>Malvales</taxon>
        <taxon>Malvaceae</taxon>
        <taxon>Malvoideae</taxon>
        <taxon>Hibiscus</taxon>
    </lineage>
</organism>
<keyword evidence="5" id="KW-1185">Reference proteome</keyword>
<feature type="region of interest" description="Disordered" evidence="2">
    <location>
        <begin position="45"/>
        <end position="89"/>
    </location>
</feature>